<organism evidence="1 2">
    <name type="scientific">Blautia obeum</name>
    <dbReference type="NCBI Taxonomy" id="40520"/>
    <lineage>
        <taxon>Bacteria</taxon>
        <taxon>Bacillati</taxon>
        <taxon>Bacillota</taxon>
        <taxon>Clostridia</taxon>
        <taxon>Lachnospirales</taxon>
        <taxon>Lachnospiraceae</taxon>
        <taxon>Blautia</taxon>
    </lineage>
</organism>
<protein>
    <submittedName>
        <fullName evidence="1">Uncharacterized protein</fullName>
    </submittedName>
</protein>
<dbReference type="RefSeq" id="WP_227190964.1">
    <property type="nucleotide sequence ID" value="NZ_JAJCJV010000027.1"/>
</dbReference>
<dbReference type="Proteomes" id="UP000095413">
    <property type="component" value="Unassembled WGS sequence"/>
</dbReference>
<dbReference type="AlphaFoldDB" id="A0A174NKG3"/>
<reference evidence="1 2" key="1">
    <citation type="submission" date="2015-09" db="EMBL/GenBank/DDBJ databases">
        <authorList>
            <consortium name="Pathogen Informatics"/>
        </authorList>
    </citation>
    <scope>NUCLEOTIDE SEQUENCE [LARGE SCALE GENOMIC DNA]</scope>
    <source>
        <strain evidence="1 2">2789STDY5834921</strain>
    </source>
</reference>
<gene>
    <name evidence="1" type="ORF">ERS852533_01462</name>
</gene>
<name>A0A174NKG3_9FIRM</name>
<proteinExistence type="predicted"/>
<sequence length="151" mass="17726">MNFNIRMGIPEMQELWLDLQEKYRSGNIKKKEEQLYKKWGKALKLLSADPGYPSLQTHEIEPLSRRYGMKVWQSYLENKTSGAMRMYWVYGPDQKDITIIGLEPHPEDKKNGAYDRISLSDLSKKSYCISSGSKIIINVKETKDKLWSYRL</sequence>
<accession>A0A174NKG3</accession>
<evidence type="ECO:0000313" key="1">
    <source>
        <dbReference type="EMBL" id="CUP47387.1"/>
    </source>
</evidence>
<dbReference type="EMBL" id="CZBA01000007">
    <property type="protein sequence ID" value="CUP47387.1"/>
    <property type="molecule type" value="Genomic_DNA"/>
</dbReference>
<evidence type="ECO:0000313" key="2">
    <source>
        <dbReference type="Proteomes" id="UP000095413"/>
    </source>
</evidence>